<dbReference type="Gene3D" id="3.40.350.10">
    <property type="entry name" value="Creatinase/prolidase N-terminal domain"/>
    <property type="match status" value="1"/>
</dbReference>
<comment type="caution">
    <text evidence="5">The sequence shown here is derived from an EMBL/GenBank/DDBJ whole genome shotgun (WGS) entry which is preliminary data.</text>
</comment>
<feature type="domain" description="Peptidase M24" evidence="3">
    <location>
        <begin position="136"/>
        <end position="349"/>
    </location>
</feature>
<dbReference type="PANTHER" id="PTHR46112:SF3">
    <property type="entry name" value="AMINOPEPTIDASE YPDF"/>
    <property type="match status" value="1"/>
</dbReference>
<dbReference type="InterPro" id="IPR001714">
    <property type="entry name" value="Pept_M24_MAP"/>
</dbReference>
<dbReference type="InterPro" id="IPR000587">
    <property type="entry name" value="Creatinase_N"/>
</dbReference>
<proteinExistence type="predicted"/>
<keyword evidence="2" id="KW-0378">Hydrolase</keyword>
<dbReference type="STRING" id="1797768.A3C59_02680"/>
<accession>A0A1F5JWJ8</accession>
<dbReference type="InterPro" id="IPR000994">
    <property type="entry name" value="Pept_M24"/>
</dbReference>
<dbReference type="Pfam" id="PF00557">
    <property type="entry name" value="Peptidase_M24"/>
    <property type="match status" value="1"/>
</dbReference>
<dbReference type="GO" id="GO:0008235">
    <property type="term" value="F:metalloexopeptidase activity"/>
    <property type="evidence" value="ECO:0007669"/>
    <property type="project" value="UniProtKB-ARBA"/>
</dbReference>
<dbReference type="EMBL" id="MFCV01000017">
    <property type="protein sequence ID" value="OGE32977.1"/>
    <property type="molecule type" value="Genomic_DNA"/>
</dbReference>
<organism evidence="5 6">
    <name type="scientific">Candidatus Daviesbacteria bacterium RIFCSPHIGHO2_02_FULL_36_13</name>
    <dbReference type="NCBI Taxonomy" id="1797768"/>
    <lineage>
        <taxon>Bacteria</taxon>
        <taxon>Candidatus Daviesiibacteriota</taxon>
    </lineage>
</organism>
<evidence type="ECO:0000256" key="2">
    <source>
        <dbReference type="ARBA" id="ARBA00022801"/>
    </source>
</evidence>
<evidence type="ECO:0000256" key="1">
    <source>
        <dbReference type="ARBA" id="ARBA00022723"/>
    </source>
</evidence>
<dbReference type="PANTHER" id="PTHR46112">
    <property type="entry name" value="AMINOPEPTIDASE"/>
    <property type="match status" value="1"/>
</dbReference>
<sequence length="368" mass="41563">MFEKRIKDLRKRLLKEKLDGVLISSVSNISYLSGFSNFSKDEREAYLFIGQDFEYIITDGRYSEAVKKQVTHLTLFERGGEKSTEDLLKKHKKEIKTLGIEEDNLTVSEHKLIKKHFKNLKHFPISRSIKTNDEIEKIERACKLGDEAFKYGLAQIKSGITEKELAFEIENFVKKNGVELSFPTIVAFGANSSVPHHQTGNTVLENNQIVLIDMGVKLDNYCSDMTRTVFFGKPTEKQRHIYETALEAQQKAVEFLEKSMKSGKQVNKFAANAVKASEVDGVARKHIITKGFPSIPHSLGHGIGLEVHESPHLSPKSKDILKEGMVFSIEPGIYLEGFGGVRIEDLFVLENGKLRCLTHSNSSLKIVY</sequence>
<dbReference type="InterPro" id="IPR029149">
    <property type="entry name" value="Creatin/AminoP/Spt16_N"/>
</dbReference>
<evidence type="ECO:0000259" key="3">
    <source>
        <dbReference type="Pfam" id="PF00557"/>
    </source>
</evidence>
<protein>
    <recommendedName>
        <fullName evidence="7">Xaa-Pro dipeptidase</fullName>
    </recommendedName>
</protein>
<dbReference type="SUPFAM" id="SSF55920">
    <property type="entry name" value="Creatinase/aminopeptidase"/>
    <property type="match status" value="1"/>
</dbReference>
<name>A0A1F5JWJ8_9BACT</name>
<evidence type="ECO:0000313" key="5">
    <source>
        <dbReference type="EMBL" id="OGE32977.1"/>
    </source>
</evidence>
<dbReference type="Pfam" id="PF01321">
    <property type="entry name" value="Creatinase_N"/>
    <property type="match status" value="1"/>
</dbReference>
<dbReference type="SUPFAM" id="SSF53092">
    <property type="entry name" value="Creatinase/prolidase N-terminal domain"/>
    <property type="match status" value="1"/>
</dbReference>
<dbReference type="Gene3D" id="3.90.230.10">
    <property type="entry name" value="Creatinase/methionine aminopeptidase superfamily"/>
    <property type="match status" value="1"/>
</dbReference>
<evidence type="ECO:0008006" key="7">
    <source>
        <dbReference type="Google" id="ProtNLM"/>
    </source>
</evidence>
<dbReference type="CDD" id="cd01092">
    <property type="entry name" value="APP-like"/>
    <property type="match status" value="1"/>
</dbReference>
<dbReference type="AlphaFoldDB" id="A0A1F5JWJ8"/>
<dbReference type="Proteomes" id="UP000176902">
    <property type="component" value="Unassembled WGS sequence"/>
</dbReference>
<reference evidence="5 6" key="1">
    <citation type="journal article" date="2016" name="Nat. Commun.">
        <title>Thousands of microbial genomes shed light on interconnected biogeochemical processes in an aquifer system.</title>
        <authorList>
            <person name="Anantharaman K."/>
            <person name="Brown C.T."/>
            <person name="Hug L.A."/>
            <person name="Sharon I."/>
            <person name="Castelle C.J."/>
            <person name="Probst A.J."/>
            <person name="Thomas B.C."/>
            <person name="Singh A."/>
            <person name="Wilkins M.J."/>
            <person name="Karaoz U."/>
            <person name="Brodie E.L."/>
            <person name="Williams K.H."/>
            <person name="Hubbard S.S."/>
            <person name="Banfield J.F."/>
        </authorList>
    </citation>
    <scope>NUCLEOTIDE SEQUENCE [LARGE SCALE GENOMIC DNA]</scope>
</reference>
<evidence type="ECO:0000313" key="6">
    <source>
        <dbReference type="Proteomes" id="UP000176902"/>
    </source>
</evidence>
<dbReference type="GO" id="GO:0004177">
    <property type="term" value="F:aminopeptidase activity"/>
    <property type="evidence" value="ECO:0007669"/>
    <property type="project" value="UniProtKB-ARBA"/>
</dbReference>
<dbReference type="InterPro" id="IPR036005">
    <property type="entry name" value="Creatinase/aminopeptidase-like"/>
</dbReference>
<keyword evidence="1" id="KW-0479">Metal-binding</keyword>
<feature type="domain" description="Creatinase N-terminal" evidence="4">
    <location>
        <begin position="5"/>
        <end position="130"/>
    </location>
</feature>
<evidence type="ECO:0000259" key="4">
    <source>
        <dbReference type="Pfam" id="PF01321"/>
    </source>
</evidence>
<dbReference type="InterPro" id="IPR050659">
    <property type="entry name" value="Peptidase_M24B"/>
</dbReference>
<dbReference type="PRINTS" id="PR00599">
    <property type="entry name" value="MAPEPTIDASE"/>
</dbReference>
<dbReference type="GO" id="GO:0046872">
    <property type="term" value="F:metal ion binding"/>
    <property type="evidence" value="ECO:0007669"/>
    <property type="project" value="UniProtKB-KW"/>
</dbReference>
<dbReference type="PROSITE" id="PS00491">
    <property type="entry name" value="PROLINE_PEPTIDASE"/>
    <property type="match status" value="1"/>
</dbReference>
<dbReference type="InterPro" id="IPR001131">
    <property type="entry name" value="Peptidase_M24B_aminopep-P_CS"/>
</dbReference>
<gene>
    <name evidence="5" type="ORF">A3C59_02680</name>
</gene>